<reference evidence="3" key="1">
    <citation type="submission" date="2017-04" db="EMBL/GenBank/DDBJ databases">
        <authorList>
            <person name="Varghese N."/>
            <person name="Submissions S."/>
        </authorList>
    </citation>
    <scope>NUCLEOTIDE SEQUENCE [LARGE SCALE GENOMIC DNA]</scope>
    <source>
        <strain evidence="3">DSM 12126</strain>
    </source>
</reference>
<evidence type="ECO:0000313" key="2">
    <source>
        <dbReference type="EMBL" id="SMC44784.1"/>
    </source>
</evidence>
<dbReference type="InterPro" id="IPR039448">
    <property type="entry name" value="Beta_helix"/>
</dbReference>
<gene>
    <name evidence="2" type="ORF">SAMN04488524_0481</name>
</gene>
<dbReference type="InterPro" id="IPR011050">
    <property type="entry name" value="Pectin_lyase_fold/virulence"/>
</dbReference>
<dbReference type="STRING" id="151894.SAMN04488524_0481"/>
<dbReference type="OrthoDB" id="776009at2"/>
<dbReference type="Proteomes" id="UP000192756">
    <property type="component" value="Unassembled WGS sequence"/>
</dbReference>
<evidence type="ECO:0000259" key="1">
    <source>
        <dbReference type="Pfam" id="PF13229"/>
    </source>
</evidence>
<dbReference type="InterPro" id="IPR012334">
    <property type="entry name" value="Pectin_lyas_fold"/>
</dbReference>
<feature type="domain" description="Right handed beta helix" evidence="1">
    <location>
        <begin position="139"/>
        <end position="265"/>
    </location>
</feature>
<name>A0A1W1Z8S5_9SPHI</name>
<protein>
    <submittedName>
        <fullName evidence="2">Right handed beta helix region</fullName>
    </submittedName>
</protein>
<organism evidence="2 3">
    <name type="scientific">Pedobacter africanus</name>
    <dbReference type="NCBI Taxonomy" id="151894"/>
    <lineage>
        <taxon>Bacteria</taxon>
        <taxon>Pseudomonadati</taxon>
        <taxon>Bacteroidota</taxon>
        <taxon>Sphingobacteriia</taxon>
        <taxon>Sphingobacteriales</taxon>
        <taxon>Sphingobacteriaceae</taxon>
        <taxon>Pedobacter</taxon>
    </lineage>
</organism>
<dbReference type="SUPFAM" id="SSF51126">
    <property type="entry name" value="Pectin lyase-like"/>
    <property type="match status" value="1"/>
</dbReference>
<dbReference type="Gene3D" id="2.160.20.10">
    <property type="entry name" value="Single-stranded right-handed beta-helix, Pectin lyase-like"/>
    <property type="match status" value="2"/>
</dbReference>
<accession>A0A1W1Z8S5</accession>
<keyword evidence="3" id="KW-1185">Reference proteome</keyword>
<dbReference type="AlphaFoldDB" id="A0A1W1Z8S5"/>
<dbReference type="InterPro" id="IPR006626">
    <property type="entry name" value="PbH1"/>
</dbReference>
<proteinExistence type="predicted"/>
<dbReference type="RefSeq" id="WP_159451621.1">
    <property type="nucleotide sequence ID" value="NZ_FWXT01000001.1"/>
</dbReference>
<evidence type="ECO:0000313" key="3">
    <source>
        <dbReference type="Proteomes" id="UP000192756"/>
    </source>
</evidence>
<dbReference type="Pfam" id="PF13229">
    <property type="entry name" value="Beta_helix"/>
    <property type="match status" value="1"/>
</dbReference>
<dbReference type="SMART" id="SM00710">
    <property type="entry name" value="PbH1"/>
    <property type="match status" value="5"/>
</dbReference>
<dbReference type="EMBL" id="FWXT01000001">
    <property type="protein sequence ID" value="SMC44784.1"/>
    <property type="molecule type" value="Genomic_DNA"/>
</dbReference>
<sequence length="385" mass="41701">MIGLVSCKDLMQENGSPLKISDKRSLVNILSSNTHYISNRGISNHSNPDIPYSIAWYLATYGGGTAAAPVTYFLTSDTVYNCLGRITLPAYGRISESGAQGVVQADPANWTAAGADNEFFKMNTGSILVHIELRLNWKPQRGVYIKDANDVQLIDVTIHQSKKIEQSRLISSVNSNNLTVRDCLLRRAGCDGNESNFSRRGYLIILEGGSNIMIKKNNMAISPSSGIGIHSSTNVTIDSNYINDTGRALIAGYTSDGITSYHNEASTGPINRNIWITNNTVRDSQNHGIHVSGKGFHIENNRIYNSGKNGGGSNIYLGDYKKDPVQDCSADCTIKNNIFKNVNGVDSCPMGGGASIRLEHYQPSSVVISGNTGCLTTNYTDPSCI</sequence>